<evidence type="ECO:0000256" key="5">
    <source>
        <dbReference type="ARBA" id="ARBA00023049"/>
    </source>
</evidence>
<accession>A0A6J4U3Q6</accession>
<dbReference type="InterPro" id="IPR001567">
    <property type="entry name" value="Pept_M3A_M3B_dom"/>
</dbReference>
<evidence type="ECO:0000256" key="3">
    <source>
        <dbReference type="ARBA" id="ARBA00022801"/>
    </source>
</evidence>
<protein>
    <recommendedName>
        <fullName evidence="8">Peptidase M3A/M3B catalytic domain-containing protein</fullName>
    </recommendedName>
</protein>
<comment type="cofactor">
    <cofactor evidence="6">
        <name>Zn(2+)</name>
        <dbReference type="ChEBI" id="CHEBI:29105"/>
    </cofactor>
    <text evidence="6">Binds 1 zinc ion.</text>
</comment>
<dbReference type="AlphaFoldDB" id="A0A6J4U3Q6"/>
<feature type="non-terminal residue" evidence="9">
    <location>
        <position position="1"/>
    </location>
</feature>
<keyword evidence="1 6" id="KW-0645">Protease</keyword>
<proteinExistence type="inferred from homology"/>
<dbReference type="GO" id="GO:0006508">
    <property type="term" value="P:proteolysis"/>
    <property type="evidence" value="ECO:0007669"/>
    <property type="project" value="UniProtKB-KW"/>
</dbReference>
<evidence type="ECO:0000256" key="2">
    <source>
        <dbReference type="ARBA" id="ARBA00022723"/>
    </source>
</evidence>
<evidence type="ECO:0000259" key="8">
    <source>
        <dbReference type="Pfam" id="PF01432"/>
    </source>
</evidence>
<keyword evidence="4 6" id="KW-0862">Zinc</keyword>
<keyword evidence="3 6" id="KW-0378">Hydrolase</keyword>
<sequence>RLGLSSDEPVQAWHLVDPFGQEPPSPADDPLRDVEPTIDIEGVARRYFADLGHDVDGVLRRSDLHPREGKDQHAFQITTDRRDDVRILCNVAPTLHWLDTMLHELGHAVYDLSLDRDLPWLLRTPAHIFATEAIAMLHGGRHRDPVFLERYAGVAPDVAHHPTNALVRRRGLHVFVPWVQVMTRFERALYADPDADLGAIWWELVERHQRIPRPPGDRTHDWATKLHLALAPVYYHNYLLGEITAAQLEWALERETGSSSPAANPEAAGQLLEERFLRPGRSVRWDALVERATGAPLTPDHLVSTLS</sequence>
<dbReference type="Gene3D" id="1.10.1370.30">
    <property type="match status" value="1"/>
</dbReference>
<organism evidence="9">
    <name type="scientific">uncultured Thermoleophilia bacterium</name>
    <dbReference type="NCBI Taxonomy" id="1497501"/>
    <lineage>
        <taxon>Bacteria</taxon>
        <taxon>Bacillati</taxon>
        <taxon>Actinomycetota</taxon>
        <taxon>Thermoleophilia</taxon>
        <taxon>environmental samples</taxon>
    </lineage>
</organism>
<dbReference type="GO" id="GO:0004222">
    <property type="term" value="F:metalloendopeptidase activity"/>
    <property type="evidence" value="ECO:0007669"/>
    <property type="project" value="InterPro"/>
</dbReference>
<keyword evidence="5 6" id="KW-0482">Metalloprotease</keyword>
<evidence type="ECO:0000256" key="6">
    <source>
        <dbReference type="RuleBase" id="RU003435"/>
    </source>
</evidence>
<keyword evidence="2 6" id="KW-0479">Metal-binding</keyword>
<evidence type="ECO:0000313" key="9">
    <source>
        <dbReference type="EMBL" id="CAA9537926.1"/>
    </source>
</evidence>
<dbReference type="EMBL" id="CADCWC010000237">
    <property type="protein sequence ID" value="CAA9537926.1"/>
    <property type="molecule type" value="Genomic_DNA"/>
</dbReference>
<name>A0A6J4U3Q6_9ACTN</name>
<feature type="region of interest" description="Disordered" evidence="7">
    <location>
        <begin position="1"/>
        <end position="33"/>
    </location>
</feature>
<dbReference type="SUPFAM" id="SSF55486">
    <property type="entry name" value="Metalloproteases ('zincins'), catalytic domain"/>
    <property type="match status" value="1"/>
</dbReference>
<feature type="domain" description="Peptidase M3A/M3B catalytic" evidence="8">
    <location>
        <begin position="61"/>
        <end position="304"/>
    </location>
</feature>
<evidence type="ECO:0000256" key="1">
    <source>
        <dbReference type="ARBA" id="ARBA00022670"/>
    </source>
</evidence>
<gene>
    <name evidence="9" type="ORF">AVDCRST_MAG79-1560</name>
</gene>
<evidence type="ECO:0000256" key="4">
    <source>
        <dbReference type="ARBA" id="ARBA00022833"/>
    </source>
</evidence>
<dbReference type="Pfam" id="PF01432">
    <property type="entry name" value="Peptidase_M3"/>
    <property type="match status" value="1"/>
</dbReference>
<comment type="similarity">
    <text evidence="6">Belongs to the peptidase M3 family.</text>
</comment>
<reference evidence="9" key="1">
    <citation type="submission" date="2020-02" db="EMBL/GenBank/DDBJ databases">
        <authorList>
            <person name="Meier V. D."/>
        </authorList>
    </citation>
    <scope>NUCLEOTIDE SEQUENCE</scope>
    <source>
        <strain evidence="9">AVDCRST_MAG79</strain>
    </source>
</reference>
<dbReference type="GO" id="GO:0046872">
    <property type="term" value="F:metal ion binding"/>
    <property type="evidence" value="ECO:0007669"/>
    <property type="project" value="UniProtKB-UniRule"/>
</dbReference>
<evidence type="ECO:0000256" key="7">
    <source>
        <dbReference type="SAM" id="MobiDB-lite"/>
    </source>
</evidence>